<organism evidence="2 3">
    <name type="scientific">Senna tora</name>
    <dbReference type="NCBI Taxonomy" id="362788"/>
    <lineage>
        <taxon>Eukaryota</taxon>
        <taxon>Viridiplantae</taxon>
        <taxon>Streptophyta</taxon>
        <taxon>Embryophyta</taxon>
        <taxon>Tracheophyta</taxon>
        <taxon>Spermatophyta</taxon>
        <taxon>Magnoliopsida</taxon>
        <taxon>eudicotyledons</taxon>
        <taxon>Gunneridae</taxon>
        <taxon>Pentapetalae</taxon>
        <taxon>rosids</taxon>
        <taxon>fabids</taxon>
        <taxon>Fabales</taxon>
        <taxon>Fabaceae</taxon>
        <taxon>Caesalpinioideae</taxon>
        <taxon>Cassia clade</taxon>
        <taxon>Senna</taxon>
    </lineage>
</organism>
<evidence type="ECO:0000313" key="3">
    <source>
        <dbReference type="Proteomes" id="UP000634136"/>
    </source>
</evidence>
<dbReference type="AlphaFoldDB" id="A0A834SWI3"/>
<dbReference type="InterPro" id="IPR055300">
    <property type="entry name" value="CWZF3/5/7"/>
</dbReference>
<dbReference type="OrthoDB" id="757982at2759"/>
<keyword evidence="3" id="KW-1185">Reference proteome</keyword>
<protein>
    <submittedName>
        <fullName evidence="2">CW-type Zinc Finger, putative isoform 1</fullName>
    </submittedName>
</protein>
<evidence type="ECO:0000259" key="1">
    <source>
        <dbReference type="Pfam" id="PF24756"/>
    </source>
</evidence>
<sequence>MAAAALAYKCMEVAYMRVIYSSHNSASRDRHELQTALQIVPLGESPSSSASDVDNVNNSTTAEKCALPKGVSSPQVAGTHVISARNRPYFVRLLNFAQDVNFAMEASRKSRIAFAAANSSSGEGKHAEGVSSIKKALDFNFHDVEGLLRLVRLAMEAINR</sequence>
<dbReference type="Proteomes" id="UP000634136">
    <property type="component" value="Unassembled WGS sequence"/>
</dbReference>
<comment type="caution">
    <text evidence="2">The sequence shown here is derived from an EMBL/GenBank/DDBJ whole genome shotgun (WGS) entry which is preliminary data.</text>
</comment>
<proteinExistence type="predicted"/>
<feature type="domain" description="CWZF3/5/7 THD" evidence="1">
    <location>
        <begin position="1"/>
        <end position="159"/>
    </location>
</feature>
<gene>
    <name evidence="2" type="ORF">G2W53_043935</name>
</gene>
<dbReference type="PANTHER" id="PTHR46524">
    <property type="entry name" value="CW-TYPE ZINC FINGER"/>
    <property type="match status" value="1"/>
</dbReference>
<name>A0A834SWI3_9FABA</name>
<dbReference type="InterPro" id="IPR056406">
    <property type="entry name" value="THD_CWZF3/5/7"/>
</dbReference>
<reference evidence="2" key="1">
    <citation type="submission" date="2020-09" db="EMBL/GenBank/DDBJ databases">
        <title>Genome-Enabled Discovery of Anthraquinone Biosynthesis in Senna tora.</title>
        <authorList>
            <person name="Kang S.-H."/>
            <person name="Pandey R.P."/>
            <person name="Lee C.-M."/>
            <person name="Sim J.-S."/>
            <person name="Jeong J.-T."/>
            <person name="Choi B.-S."/>
            <person name="Jung M."/>
            <person name="Ginzburg D."/>
            <person name="Zhao K."/>
            <person name="Won S.Y."/>
            <person name="Oh T.-J."/>
            <person name="Yu Y."/>
            <person name="Kim N.-H."/>
            <person name="Lee O.R."/>
            <person name="Lee T.-H."/>
            <person name="Bashyal P."/>
            <person name="Kim T.-S."/>
            <person name="Lee W.-H."/>
            <person name="Kawkins C."/>
            <person name="Kim C.-K."/>
            <person name="Kim J.S."/>
            <person name="Ahn B.O."/>
            <person name="Rhee S.Y."/>
            <person name="Sohng J.K."/>
        </authorList>
    </citation>
    <scope>NUCLEOTIDE SEQUENCE</scope>
    <source>
        <tissue evidence="2">Leaf</tissue>
    </source>
</reference>
<dbReference type="Pfam" id="PF24756">
    <property type="entry name" value="THD_CWZF3-5-7"/>
    <property type="match status" value="1"/>
</dbReference>
<accession>A0A834SWI3</accession>
<dbReference type="EMBL" id="JAAIUW010000013">
    <property type="protein sequence ID" value="KAF7804824.1"/>
    <property type="molecule type" value="Genomic_DNA"/>
</dbReference>
<dbReference type="PANTHER" id="PTHR46524:SF7">
    <property type="entry name" value="CW-TYPE ZINC FINGER"/>
    <property type="match status" value="1"/>
</dbReference>
<evidence type="ECO:0000313" key="2">
    <source>
        <dbReference type="EMBL" id="KAF7804824.1"/>
    </source>
</evidence>